<dbReference type="InterPro" id="IPR001650">
    <property type="entry name" value="Helicase_C-like"/>
</dbReference>
<dbReference type="InterPro" id="IPR038718">
    <property type="entry name" value="SNF2-like_sf"/>
</dbReference>
<reference evidence="7 8" key="1">
    <citation type="journal article" date="2014" name="PLoS Genet.">
        <title>Analysis of the Phlebiopsis gigantea genome, transcriptome and secretome provides insight into its pioneer colonization strategies of wood.</title>
        <authorList>
            <person name="Hori C."/>
            <person name="Ishida T."/>
            <person name="Igarashi K."/>
            <person name="Samejima M."/>
            <person name="Suzuki H."/>
            <person name="Master E."/>
            <person name="Ferreira P."/>
            <person name="Ruiz-Duenas F.J."/>
            <person name="Held B."/>
            <person name="Canessa P."/>
            <person name="Larrondo L.F."/>
            <person name="Schmoll M."/>
            <person name="Druzhinina I.S."/>
            <person name="Kubicek C.P."/>
            <person name="Gaskell J.A."/>
            <person name="Kersten P."/>
            <person name="St John F."/>
            <person name="Glasner J."/>
            <person name="Sabat G."/>
            <person name="Splinter BonDurant S."/>
            <person name="Syed K."/>
            <person name="Yadav J."/>
            <person name="Mgbeahuruike A.C."/>
            <person name="Kovalchuk A."/>
            <person name="Asiegbu F.O."/>
            <person name="Lackner G."/>
            <person name="Hoffmeister D."/>
            <person name="Rencoret J."/>
            <person name="Gutierrez A."/>
            <person name="Sun H."/>
            <person name="Lindquist E."/>
            <person name="Barry K."/>
            <person name="Riley R."/>
            <person name="Grigoriev I.V."/>
            <person name="Henrissat B."/>
            <person name="Kues U."/>
            <person name="Berka R.M."/>
            <person name="Martinez A.T."/>
            <person name="Covert S.F."/>
            <person name="Blanchette R.A."/>
            <person name="Cullen D."/>
        </authorList>
    </citation>
    <scope>NUCLEOTIDE SEQUENCE [LARGE SCALE GENOMIC DNA]</scope>
    <source>
        <strain evidence="7 8">11061_1 CR5-6</strain>
    </source>
</reference>
<dbReference type="Pfam" id="PF00271">
    <property type="entry name" value="Helicase_C"/>
    <property type="match status" value="1"/>
</dbReference>
<dbReference type="InterPro" id="IPR000330">
    <property type="entry name" value="SNF2_N"/>
</dbReference>
<keyword evidence="1" id="KW-0547">Nucleotide-binding</keyword>
<evidence type="ECO:0000256" key="1">
    <source>
        <dbReference type="ARBA" id="ARBA00022741"/>
    </source>
</evidence>
<dbReference type="OrthoDB" id="413460at2759"/>
<dbReference type="SMART" id="SM00490">
    <property type="entry name" value="HELICc"/>
    <property type="match status" value="1"/>
</dbReference>
<name>A0A0C3S9F9_PHLG1</name>
<sequence length="1090" mass="120881">MPSYQSPFLNGGNKRKSDIEHSGIHQNKRHASDSAETGTPTRRGKDTHWSVQWYENPFRSLFTDRLRSNFRRNPQYKKHKTWDFDGIMVVKGNWCELFDSEDGRRCPTGIELDKIGPDAEFIIGGKDVRVDHAIKQSEFMSGTCFSGSIADTESGSSSATPSLLHAPGRSADGVAVESSAVNQNQKAAVPPLSGHAPTEGRPSYWYVNWRKPQHKKHKTWDGDAYLMHRGDKLTLVAEKGLIIGTKRWDGTPIYIGYENRIGNKDFEVDHEISRTEMPSVTGAEELDDDIELLTLAPETPPVSSKPSPAASTGRRYVAAASFYAPAQQKKAKGPLHDPEAEGAVVMQLPDAAHIAKYNKKNSPVVSVVIDPILARKLRPHQVEALVEGVKFMYECVMAMKGHDGKGCILADEMGMGKTLQTITLVWTLLKQNPYGNVGPTVGKVMIVCPVSLINNWKNEFHKWLGRDRLGIFMGDKDKNGITQFVNSRIHHVLIIGYERLRTVIPPIGLIICDEGHRLKSANNKTSTMFEVLSTPRRIILSGTPIQNDLGEFHAMAEFCNPGLLGNSNSFKKLYEVPILKSRAPGCSAKEKELGEARLHQLLETAKSFVLRRDASILKRYLPPKCDSNTPTDEYVVFITPTLLQRDIFLRILSADKLDNLVRNSTAESLALIGMLTKVSNSPILLKAAADKAKENGKNVENDQIKKSVFADAAQLLPERAQVDDVSLSGKLIALANLLRAIYKGTEEKCIIVSHYTSTLNVIEAFCRKKQYTYLRLDGSTAAQKRQDYVNEFNKSSQKQRFVFLLSSKAGGVGLNLIGASRLCLVDSDWNPRQVLIFHDLQSMARIHRDGQKRPVFIYRFLTAGCIDEKIYQRQVTKLGLSDCTLTTLQGGSESKSDSFTRKDLRDIFTIHPNTACHTHELLECPCDEGTGRIAATGEESRRSVSTGGDEDGSDSERGFIQASAVTPEDIEKGDKEYLRQKKAQLAALGQWTHINCLRPNATERIQDAILHKLVYSPPSKARRDAERGGGEKQQSRVSSLLEAVDLESVLEATRPPLPVEALPGGSVSFLFERTSKTPLAGETPLGEDED</sequence>
<feature type="region of interest" description="Disordered" evidence="4">
    <location>
        <begin position="1"/>
        <end position="45"/>
    </location>
</feature>
<organism evidence="7 8">
    <name type="scientific">Phlebiopsis gigantea (strain 11061_1 CR5-6)</name>
    <name type="common">White-rot fungus</name>
    <name type="synonym">Peniophora gigantea</name>
    <dbReference type="NCBI Taxonomy" id="745531"/>
    <lineage>
        <taxon>Eukaryota</taxon>
        <taxon>Fungi</taxon>
        <taxon>Dikarya</taxon>
        <taxon>Basidiomycota</taxon>
        <taxon>Agaricomycotina</taxon>
        <taxon>Agaricomycetes</taxon>
        <taxon>Polyporales</taxon>
        <taxon>Phanerochaetaceae</taxon>
        <taxon>Phlebiopsis</taxon>
    </lineage>
</organism>
<evidence type="ECO:0008006" key="9">
    <source>
        <dbReference type="Google" id="ProtNLM"/>
    </source>
</evidence>
<dbReference type="GO" id="GO:0005634">
    <property type="term" value="C:nucleus"/>
    <property type="evidence" value="ECO:0007669"/>
    <property type="project" value="TreeGrafter"/>
</dbReference>
<dbReference type="STRING" id="745531.A0A0C3S9F9"/>
<dbReference type="InterPro" id="IPR014001">
    <property type="entry name" value="Helicase_ATP-bd"/>
</dbReference>
<dbReference type="InterPro" id="IPR049730">
    <property type="entry name" value="SNF2/RAD54-like_C"/>
</dbReference>
<dbReference type="PANTHER" id="PTHR45629">
    <property type="entry name" value="SNF2/RAD54 FAMILY MEMBER"/>
    <property type="match status" value="1"/>
</dbReference>
<gene>
    <name evidence="7" type="ORF">PHLGIDRAFT_509035</name>
</gene>
<evidence type="ECO:0000256" key="3">
    <source>
        <dbReference type="ARBA" id="ARBA00022840"/>
    </source>
</evidence>
<dbReference type="FunFam" id="3.40.50.10810:FF:000020">
    <property type="entry name" value="DNA repair and recombination protein RAD54B"/>
    <property type="match status" value="1"/>
</dbReference>
<feature type="region of interest" description="Disordered" evidence="4">
    <location>
        <begin position="935"/>
        <end position="962"/>
    </location>
</feature>
<feature type="domain" description="Helicase ATP-binding" evidence="5">
    <location>
        <begin position="398"/>
        <end position="562"/>
    </location>
</feature>
<accession>A0A0C3S9F9</accession>
<dbReference type="SMART" id="SM00487">
    <property type="entry name" value="DEXDc"/>
    <property type="match status" value="1"/>
</dbReference>
<dbReference type="Gene3D" id="3.40.50.300">
    <property type="entry name" value="P-loop containing nucleotide triphosphate hydrolases"/>
    <property type="match status" value="1"/>
</dbReference>
<dbReference type="SUPFAM" id="SSF52540">
    <property type="entry name" value="P-loop containing nucleoside triphosphate hydrolases"/>
    <property type="match status" value="2"/>
</dbReference>
<dbReference type="HOGENOM" id="CLU_000315_10_1_1"/>
<dbReference type="Gene3D" id="3.40.50.10810">
    <property type="entry name" value="Tandem AAA-ATPase domain"/>
    <property type="match status" value="1"/>
</dbReference>
<dbReference type="Pfam" id="PF00176">
    <property type="entry name" value="SNF2-rel_dom"/>
    <property type="match status" value="1"/>
</dbReference>
<keyword evidence="2" id="KW-0378">Hydrolase</keyword>
<dbReference type="GO" id="GO:0016787">
    <property type="term" value="F:hydrolase activity"/>
    <property type="evidence" value="ECO:0007669"/>
    <property type="project" value="UniProtKB-KW"/>
</dbReference>
<feature type="domain" description="Helicase C-terminal" evidence="6">
    <location>
        <begin position="736"/>
        <end position="892"/>
    </location>
</feature>
<dbReference type="GO" id="GO:0005524">
    <property type="term" value="F:ATP binding"/>
    <property type="evidence" value="ECO:0007669"/>
    <property type="project" value="InterPro"/>
</dbReference>
<evidence type="ECO:0000313" key="8">
    <source>
        <dbReference type="Proteomes" id="UP000053257"/>
    </source>
</evidence>
<dbReference type="PANTHER" id="PTHR45629:SF7">
    <property type="entry name" value="DNA EXCISION REPAIR PROTEIN ERCC-6-RELATED"/>
    <property type="match status" value="1"/>
</dbReference>
<dbReference type="InterPro" id="IPR050496">
    <property type="entry name" value="SNF2_RAD54_helicase_repair"/>
</dbReference>
<dbReference type="GO" id="GO:0015616">
    <property type="term" value="F:DNA translocase activity"/>
    <property type="evidence" value="ECO:0007669"/>
    <property type="project" value="TreeGrafter"/>
</dbReference>
<dbReference type="InterPro" id="IPR027417">
    <property type="entry name" value="P-loop_NTPase"/>
</dbReference>
<dbReference type="GO" id="GO:0000724">
    <property type="term" value="P:double-strand break repair via homologous recombination"/>
    <property type="evidence" value="ECO:0007669"/>
    <property type="project" value="TreeGrafter"/>
</dbReference>
<evidence type="ECO:0000313" key="7">
    <source>
        <dbReference type="EMBL" id="KIP08257.1"/>
    </source>
</evidence>
<evidence type="ECO:0000259" key="5">
    <source>
        <dbReference type="PROSITE" id="PS51192"/>
    </source>
</evidence>
<dbReference type="CDD" id="cd18004">
    <property type="entry name" value="DEXHc_RAD54"/>
    <property type="match status" value="1"/>
</dbReference>
<dbReference type="PROSITE" id="PS51194">
    <property type="entry name" value="HELICASE_CTER"/>
    <property type="match status" value="1"/>
</dbReference>
<protein>
    <recommendedName>
        <fullName evidence="9">DNA repair and recombination protein RAD54B</fullName>
    </recommendedName>
</protein>
<keyword evidence="3" id="KW-0067">ATP-binding</keyword>
<dbReference type="GO" id="GO:0007131">
    <property type="term" value="P:reciprocal meiotic recombination"/>
    <property type="evidence" value="ECO:0007669"/>
    <property type="project" value="TreeGrafter"/>
</dbReference>
<dbReference type="AlphaFoldDB" id="A0A0C3S9F9"/>
<dbReference type="Gene3D" id="1.20.120.850">
    <property type="entry name" value="SWI2/SNF2 ATPases, N-terminal domain"/>
    <property type="match status" value="1"/>
</dbReference>
<proteinExistence type="predicted"/>
<dbReference type="PROSITE" id="PS51192">
    <property type="entry name" value="HELICASE_ATP_BIND_1"/>
    <property type="match status" value="1"/>
</dbReference>
<dbReference type="CDD" id="cd18793">
    <property type="entry name" value="SF2_C_SNF"/>
    <property type="match status" value="1"/>
</dbReference>
<dbReference type="EMBL" id="KN840482">
    <property type="protein sequence ID" value="KIP08257.1"/>
    <property type="molecule type" value="Genomic_DNA"/>
</dbReference>
<evidence type="ECO:0000256" key="2">
    <source>
        <dbReference type="ARBA" id="ARBA00022801"/>
    </source>
</evidence>
<evidence type="ECO:0000259" key="6">
    <source>
        <dbReference type="PROSITE" id="PS51194"/>
    </source>
</evidence>
<keyword evidence="8" id="KW-1185">Reference proteome</keyword>
<dbReference type="Proteomes" id="UP000053257">
    <property type="component" value="Unassembled WGS sequence"/>
</dbReference>
<evidence type="ECO:0000256" key="4">
    <source>
        <dbReference type="SAM" id="MobiDB-lite"/>
    </source>
</evidence>